<evidence type="ECO:0000313" key="16">
    <source>
        <dbReference type="Proteomes" id="UP000198341"/>
    </source>
</evidence>
<name>K8F0J0_9CHLO</name>
<dbReference type="InterPro" id="IPR050108">
    <property type="entry name" value="CDK"/>
</dbReference>
<evidence type="ECO:0000256" key="6">
    <source>
        <dbReference type="ARBA" id="ARBA00022741"/>
    </source>
</evidence>
<dbReference type="GeneID" id="19017551"/>
<evidence type="ECO:0000256" key="4">
    <source>
        <dbReference type="ARBA" id="ARBA00022553"/>
    </source>
</evidence>
<evidence type="ECO:0000256" key="9">
    <source>
        <dbReference type="PIRSR" id="PIRSR637770-1"/>
    </source>
</evidence>
<keyword evidence="5" id="KW-0808">Transferase</keyword>
<organism evidence="15 16">
    <name type="scientific">Bathycoccus prasinos</name>
    <dbReference type="NCBI Taxonomy" id="41875"/>
    <lineage>
        <taxon>Eukaryota</taxon>
        <taxon>Viridiplantae</taxon>
        <taxon>Chlorophyta</taxon>
        <taxon>Mamiellophyceae</taxon>
        <taxon>Mamiellales</taxon>
        <taxon>Bathycoccaceae</taxon>
        <taxon>Bathycoccus</taxon>
    </lineage>
</organism>
<dbReference type="GO" id="GO:0005737">
    <property type="term" value="C:cytoplasm"/>
    <property type="evidence" value="ECO:0007669"/>
    <property type="project" value="TreeGrafter"/>
</dbReference>
<proteinExistence type="inferred from homology"/>
<comment type="similarity">
    <text evidence="1">Belongs to the protein kinase superfamily. CMGC Ser/Thr protein kinase family. CDC2/CDKX subfamily.</text>
</comment>
<feature type="binding site" evidence="10">
    <location>
        <position position="44"/>
    </location>
    <ligand>
        <name>ATP</name>
        <dbReference type="ChEBI" id="CHEBI:30616"/>
    </ligand>
</feature>
<dbReference type="Pfam" id="PF00069">
    <property type="entry name" value="Pkinase"/>
    <property type="match status" value="1"/>
</dbReference>
<feature type="region of interest" description="Disordered" evidence="13">
    <location>
        <begin position="324"/>
        <end position="413"/>
    </location>
</feature>
<feature type="compositionally biased region" description="Acidic residues" evidence="13">
    <location>
        <begin position="363"/>
        <end position="374"/>
    </location>
</feature>
<dbReference type="EC" id="2.7.11.23" evidence="2"/>
<dbReference type="eggNOG" id="KOG0659">
    <property type="taxonomic scope" value="Eukaryota"/>
</dbReference>
<evidence type="ECO:0000256" key="7">
    <source>
        <dbReference type="ARBA" id="ARBA00022777"/>
    </source>
</evidence>
<reference evidence="15 16" key="1">
    <citation type="submission" date="2011-10" db="EMBL/GenBank/DDBJ databases">
        <authorList>
            <person name="Genoscope - CEA"/>
        </authorList>
    </citation>
    <scope>NUCLEOTIDE SEQUENCE [LARGE SCALE GENOMIC DNA]</scope>
    <source>
        <strain evidence="15 16">RCC 1105</strain>
    </source>
</reference>
<feature type="active site" description="Proton acceptor" evidence="9">
    <location>
        <position position="138"/>
    </location>
</feature>
<dbReference type="PANTHER" id="PTHR24056:SF0">
    <property type="entry name" value="CYCLIN-DEPENDENT KINASE 7"/>
    <property type="match status" value="1"/>
</dbReference>
<evidence type="ECO:0000256" key="2">
    <source>
        <dbReference type="ARBA" id="ARBA00012409"/>
    </source>
</evidence>
<dbReference type="InterPro" id="IPR011009">
    <property type="entry name" value="Kinase-like_dom_sf"/>
</dbReference>
<dbReference type="PROSITE" id="PS50011">
    <property type="entry name" value="PROTEIN_KINASE_DOM"/>
    <property type="match status" value="1"/>
</dbReference>
<keyword evidence="8 10" id="KW-0067">ATP-binding</keyword>
<dbReference type="InterPro" id="IPR008271">
    <property type="entry name" value="Ser/Thr_kinase_AS"/>
</dbReference>
<dbReference type="OrthoDB" id="1732493at2759"/>
<dbReference type="PROSITE" id="PS00108">
    <property type="entry name" value="PROTEIN_KINASE_ST"/>
    <property type="match status" value="1"/>
</dbReference>
<dbReference type="KEGG" id="bpg:Bathy02g04380"/>
<evidence type="ECO:0000256" key="5">
    <source>
        <dbReference type="ARBA" id="ARBA00022679"/>
    </source>
</evidence>
<evidence type="ECO:0000256" key="1">
    <source>
        <dbReference type="ARBA" id="ARBA00006485"/>
    </source>
</evidence>
<dbReference type="Gene3D" id="1.10.510.10">
    <property type="entry name" value="Transferase(Phosphotransferase) domain 1"/>
    <property type="match status" value="1"/>
</dbReference>
<evidence type="ECO:0000313" key="15">
    <source>
        <dbReference type="EMBL" id="CCO15038.1"/>
    </source>
</evidence>
<feature type="binding site" evidence="11">
    <location>
        <position position="45"/>
    </location>
    <ligand>
        <name>ATP</name>
        <dbReference type="ChEBI" id="CHEBI:30616"/>
    </ligand>
</feature>
<dbReference type="GO" id="GO:0004693">
    <property type="term" value="F:cyclin-dependent protein serine/threonine kinase activity"/>
    <property type="evidence" value="ECO:0007669"/>
    <property type="project" value="TreeGrafter"/>
</dbReference>
<protein>
    <recommendedName>
        <fullName evidence="2">[RNA-polymerase]-subunit kinase</fullName>
        <ecNumber evidence="2">2.7.11.23</ecNumber>
    </recommendedName>
</protein>
<dbReference type="FunFam" id="1.10.510.10:FF:000624">
    <property type="entry name" value="Mitogen-activated protein kinase"/>
    <property type="match status" value="1"/>
</dbReference>
<dbReference type="EMBL" id="FO082277">
    <property type="protein sequence ID" value="CCO15038.1"/>
    <property type="molecule type" value="Genomic_DNA"/>
</dbReference>
<evidence type="ECO:0000256" key="3">
    <source>
        <dbReference type="ARBA" id="ARBA00022527"/>
    </source>
</evidence>
<dbReference type="RefSeq" id="XP_007514798.1">
    <property type="nucleotide sequence ID" value="XM_007514736.1"/>
</dbReference>
<feature type="binding site" evidence="10">
    <location>
        <begin position="14"/>
        <end position="22"/>
    </location>
    <ligand>
        <name>ATP</name>
        <dbReference type="ChEBI" id="CHEBI:30616"/>
    </ligand>
</feature>
<dbReference type="InterPro" id="IPR000719">
    <property type="entry name" value="Prot_kinase_dom"/>
</dbReference>
<evidence type="ECO:0000256" key="11">
    <source>
        <dbReference type="PROSITE-ProRule" id="PRU10141"/>
    </source>
</evidence>
<dbReference type="InterPro" id="IPR037770">
    <property type="entry name" value="CDK7"/>
</dbReference>
<dbReference type="GO" id="GO:0045944">
    <property type="term" value="P:positive regulation of transcription by RNA polymerase II"/>
    <property type="evidence" value="ECO:0007669"/>
    <property type="project" value="TreeGrafter"/>
</dbReference>
<dbReference type="CDD" id="cd07841">
    <property type="entry name" value="STKc_CDK7"/>
    <property type="match status" value="1"/>
</dbReference>
<feature type="compositionally biased region" description="Basic and acidic residues" evidence="13">
    <location>
        <begin position="332"/>
        <end position="353"/>
    </location>
</feature>
<evidence type="ECO:0000256" key="10">
    <source>
        <dbReference type="PIRSR" id="PIRSR637770-2"/>
    </source>
</evidence>
<dbReference type="Proteomes" id="UP000198341">
    <property type="component" value="Chromosome 2"/>
</dbReference>
<keyword evidence="4" id="KW-0597">Phosphoprotein</keyword>
<gene>
    <name evidence="15" type="ORF">Bathy02g04380</name>
</gene>
<dbReference type="GO" id="GO:0008353">
    <property type="term" value="F:RNA polymerase II CTD heptapeptide repeat kinase activity"/>
    <property type="evidence" value="ECO:0007669"/>
    <property type="project" value="UniProtKB-EC"/>
</dbReference>
<keyword evidence="16" id="KW-1185">Reference proteome</keyword>
<dbReference type="PROSITE" id="PS00107">
    <property type="entry name" value="PROTEIN_KINASE_ATP"/>
    <property type="match status" value="1"/>
</dbReference>
<dbReference type="AlphaFoldDB" id="K8F0J0"/>
<evidence type="ECO:0000256" key="12">
    <source>
        <dbReference type="RuleBase" id="RU000304"/>
    </source>
</evidence>
<dbReference type="PANTHER" id="PTHR24056">
    <property type="entry name" value="CELL DIVISION PROTEIN KINASE"/>
    <property type="match status" value="1"/>
</dbReference>
<dbReference type="SUPFAM" id="SSF56112">
    <property type="entry name" value="Protein kinase-like (PK-like)"/>
    <property type="match status" value="1"/>
</dbReference>
<keyword evidence="3 12" id="KW-0723">Serine/threonine-protein kinase</keyword>
<feature type="compositionally biased region" description="Basic and acidic residues" evidence="13">
    <location>
        <begin position="382"/>
        <end position="396"/>
    </location>
</feature>
<dbReference type="GO" id="GO:0070985">
    <property type="term" value="C:transcription factor TFIIK complex"/>
    <property type="evidence" value="ECO:0007669"/>
    <property type="project" value="InterPro"/>
</dbReference>
<evidence type="ECO:0000256" key="13">
    <source>
        <dbReference type="SAM" id="MobiDB-lite"/>
    </source>
</evidence>
<dbReference type="GO" id="GO:0005524">
    <property type="term" value="F:ATP binding"/>
    <property type="evidence" value="ECO:0007669"/>
    <property type="project" value="UniProtKB-UniRule"/>
</dbReference>
<dbReference type="SMART" id="SM00220">
    <property type="entry name" value="S_TKc"/>
    <property type="match status" value="1"/>
</dbReference>
<feature type="domain" description="Protein kinase" evidence="14">
    <location>
        <begin position="8"/>
        <end position="314"/>
    </location>
</feature>
<dbReference type="Gene3D" id="3.30.200.20">
    <property type="entry name" value="Phosphorylase Kinase, domain 1"/>
    <property type="match status" value="1"/>
</dbReference>
<sequence length="413" mass="46480">MTTTKNRYTKLETLGEGTFGIVYKASMTNDANDESYSQQFVAIKKIRLGKAKEGINFTAIREIKLLRELHHPHVVPLVDVFSKKRNLHLVFEFASGGDLEMIIKDSSIDLSIADVKSYLRMSLEAIAFCHQNWILHRDVKPNNLLVHESGALKLADFGLARAFGSPERENGREYTRAVFARWYRAPELLLGAKRYGPKVDSWAVGMVFAELMLRKPFCAGNSDIDQLTKIYHVLGTPTEEEWEGCAALPDWMSFPRKEKMDLRKIFGVEVGGKSGVGGKSSSANLEAIDLLEQLLKYDPEKRISCQEALKHAYFNTAPAPTEISKLPKRKVTTTEEKKMSDDTKTDGEDEAKRAANKRARTEGDEDKEVVEEEEGTKKRLRETHPTASDDAKEGLKAKTKQMQSMFDDEAAAK</sequence>
<evidence type="ECO:0000259" key="14">
    <source>
        <dbReference type="PROSITE" id="PS50011"/>
    </source>
</evidence>
<keyword evidence="6 10" id="KW-0547">Nucleotide-binding</keyword>
<accession>K8F0J0</accession>
<keyword evidence="7" id="KW-0418">Kinase</keyword>
<dbReference type="InterPro" id="IPR017441">
    <property type="entry name" value="Protein_kinase_ATP_BS"/>
</dbReference>
<evidence type="ECO:0000256" key="8">
    <source>
        <dbReference type="ARBA" id="ARBA00022840"/>
    </source>
</evidence>
<dbReference type="STRING" id="41875.K8F0J0"/>